<organism evidence="2 3">
    <name type="scientific">Xenopus laevis</name>
    <name type="common">African clawed frog</name>
    <dbReference type="NCBI Taxonomy" id="8355"/>
    <lineage>
        <taxon>Eukaryota</taxon>
        <taxon>Metazoa</taxon>
        <taxon>Chordata</taxon>
        <taxon>Craniata</taxon>
        <taxon>Vertebrata</taxon>
        <taxon>Euteleostomi</taxon>
        <taxon>Amphibia</taxon>
        <taxon>Batrachia</taxon>
        <taxon>Anura</taxon>
        <taxon>Pipoidea</taxon>
        <taxon>Pipidae</taxon>
        <taxon>Xenopodinae</taxon>
        <taxon>Xenopus</taxon>
        <taxon>Xenopus</taxon>
    </lineage>
</organism>
<evidence type="ECO:0000313" key="2">
    <source>
        <dbReference type="EMBL" id="OCT70748.1"/>
    </source>
</evidence>
<name>A0A974CCR3_XENLA</name>
<proteinExistence type="predicted"/>
<accession>A0A974CCR3</accession>
<feature type="region of interest" description="Disordered" evidence="1">
    <location>
        <begin position="81"/>
        <end position="104"/>
    </location>
</feature>
<dbReference type="EMBL" id="CM004479">
    <property type="protein sequence ID" value="OCT70748.1"/>
    <property type="molecule type" value="Genomic_DNA"/>
</dbReference>
<dbReference type="AlphaFoldDB" id="A0A974CCR3"/>
<reference evidence="3" key="1">
    <citation type="journal article" date="2016" name="Nature">
        <title>Genome evolution in the allotetraploid frog Xenopus laevis.</title>
        <authorList>
            <person name="Session A.M."/>
            <person name="Uno Y."/>
            <person name="Kwon T."/>
            <person name="Chapman J.A."/>
            <person name="Toyoda A."/>
            <person name="Takahashi S."/>
            <person name="Fukui A."/>
            <person name="Hikosaka A."/>
            <person name="Suzuki A."/>
            <person name="Kondo M."/>
            <person name="van Heeringen S.J."/>
            <person name="Quigley I."/>
            <person name="Heinz S."/>
            <person name="Ogino H."/>
            <person name="Ochi H."/>
            <person name="Hellsten U."/>
            <person name="Lyons J.B."/>
            <person name="Simakov O."/>
            <person name="Putnam N."/>
            <person name="Stites J."/>
            <person name="Kuroki Y."/>
            <person name="Tanaka T."/>
            <person name="Michiue T."/>
            <person name="Watanabe M."/>
            <person name="Bogdanovic O."/>
            <person name="Lister R."/>
            <person name="Georgiou G."/>
            <person name="Paranjpe S.S."/>
            <person name="van Kruijsbergen I."/>
            <person name="Shu S."/>
            <person name="Carlson J."/>
            <person name="Kinoshita T."/>
            <person name="Ohta Y."/>
            <person name="Mawaribuchi S."/>
            <person name="Jenkins J."/>
            <person name="Grimwood J."/>
            <person name="Schmutz J."/>
            <person name="Mitros T."/>
            <person name="Mozaffari S.V."/>
            <person name="Suzuki Y."/>
            <person name="Haramoto Y."/>
            <person name="Yamamoto T.S."/>
            <person name="Takagi C."/>
            <person name="Heald R."/>
            <person name="Miller K."/>
            <person name="Haudenschild C."/>
            <person name="Kitzman J."/>
            <person name="Nakayama T."/>
            <person name="Izutsu Y."/>
            <person name="Robert J."/>
            <person name="Fortriede J."/>
            <person name="Burns K."/>
            <person name="Lotay V."/>
            <person name="Karimi K."/>
            <person name="Yasuoka Y."/>
            <person name="Dichmann D.S."/>
            <person name="Flajnik M.F."/>
            <person name="Houston D.W."/>
            <person name="Shendure J."/>
            <person name="DuPasquier L."/>
            <person name="Vize P.D."/>
            <person name="Zorn A.M."/>
            <person name="Ito M."/>
            <person name="Marcotte E.M."/>
            <person name="Wallingford J.B."/>
            <person name="Ito Y."/>
            <person name="Asashima M."/>
            <person name="Ueno N."/>
            <person name="Matsuda Y."/>
            <person name="Veenstra G.J."/>
            <person name="Fujiyama A."/>
            <person name="Harland R.M."/>
            <person name="Taira M."/>
            <person name="Rokhsar D.S."/>
        </authorList>
    </citation>
    <scope>NUCLEOTIDE SEQUENCE [LARGE SCALE GENOMIC DNA]</scope>
    <source>
        <strain evidence="3">J</strain>
    </source>
</reference>
<gene>
    <name evidence="2" type="ORF">XELAEV_18037672mg</name>
</gene>
<evidence type="ECO:0000256" key="1">
    <source>
        <dbReference type="SAM" id="MobiDB-lite"/>
    </source>
</evidence>
<protein>
    <submittedName>
        <fullName evidence="2">Uncharacterized protein</fullName>
    </submittedName>
</protein>
<dbReference type="Proteomes" id="UP000694892">
    <property type="component" value="Chromosome 7S"/>
</dbReference>
<sequence>MSEPHCTAAIPRVTRYFHAQPPLPMNPSGAVVASSATSLLLLSPQSQGFVPLSAQLGETLSCPFVRPYRLPFRGCQLSPSRAAGNRAAGGLRSGPGSSCKLSAN</sequence>
<feature type="compositionally biased region" description="Polar residues" evidence="1">
    <location>
        <begin position="95"/>
        <end position="104"/>
    </location>
</feature>
<evidence type="ECO:0000313" key="3">
    <source>
        <dbReference type="Proteomes" id="UP000694892"/>
    </source>
</evidence>
<feature type="compositionally biased region" description="Low complexity" evidence="1">
    <location>
        <begin position="81"/>
        <end position="90"/>
    </location>
</feature>